<comment type="caution">
    <text evidence="2">The sequence shown here is derived from an EMBL/GenBank/DDBJ whole genome shotgun (WGS) entry which is preliminary data.</text>
</comment>
<dbReference type="EMBL" id="SNXY01000008">
    <property type="protein sequence ID" value="TDP83916.1"/>
    <property type="molecule type" value="Genomic_DNA"/>
</dbReference>
<gene>
    <name evidence="2" type="ORF">EDD54_2514</name>
</gene>
<keyword evidence="3" id="KW-1185">Reference proteome</keyword>
<feature type="transmembrane region" description="Helical" evidence="1">
    <location>
        <begin position="60"/>
        <end position="80"/>
    </location>
</feature>
<organism evidence="2 3">
    <name type="scientific">Oharaeibacter diazotrophicus</name>
    <dbReference type="NCBI Taxonomy" id="1920512"/>
    <lineage>
        <taxon>Bacteria</taxon>
        <taxon>Pseudomonadati</taxon>
        <taxon>Pseudomonadota</taxon>
        <taxon>Alphaproteobacteria</taxon>
        <taxon>Hyphomicrobiales</taxon>
        <taxon>Pleomorphomonadaceae</taxon>
        <taxon>Oharaeibacter</taxon>
    </lineage>
</organism>
<keyword evidence="1" id="KW-0812">Transmembrane</keyword>
<proteinExistence type="predicted"/>
<sequence length="173" mass="18882">MNVQGVPLDDVLRAFLRTNVDYYRPVFVRMAREGAMFHANFAALLLTPIWLAYRGFYVALGVLYAVPAAAAVLNTLFYLLVSPWPIPQLVLLGPFLASVGFGSFGNYLLYRRFRRLIGDRSVPSDQILTRVDGRGLGPPVARAVATTAVLILFVAYPLAVVVSALANPPGSLD</sequence>
<evidence type="ECO:0000313" key="2">
    <source>
        <dbReference type="EMBL" id="TDP83916.1"/>
    </source>
</evidence>
<feature type="transmembrane region" description="Helical" evidence="1">
    <location>
        <begin position="143"/>
        <end position="166"/>
    </location>
</feature>
<keyword evidence="1" id="KW-1133">Transmembrane helix</keyword>
<accession>A0A4R6RE10</accession>
<reference evidence="2 3" key="1">
    <citation type="submission" date="2019-03" db="EMBL/GenBank/DDBJ databases">
        <title>Genomic Encyclopedia of Type Strains, Phase IV (KMG-IV): sequencing the most valuable type-strain genomes for metagenomic binning, comparative biology and taxonomic classification.</title>
        <authorList>
            <person name="Goeker M."/>
        </authorList>
    </citation>
    <scope>NUCLEOTIDE SEQUENCE [LARGE SCALE GENOMIC DNA]</scope>
    <source>
        <strain evidence="2 3">DSM 102969</strain>
    </source>
</reference>
<keyword evidence="1" id="KW-0472">Membrane</keyword>
<evidence type="ECO:0000313" key="3">
    <source>
        <dbReference type="Proteomes" id="UP000294547"/>
    </source>
</evidence>
<dbReference type="Proteomes" id="UP000294547">
    <property type="component" value="Unassembled WGS sequence"/>
</dbReference>
<evidence type="ECO:0000256" key="1">
    <source>
        <dbReference type="SAM" id="Phobius"/>
    </source>
</evidence>
<name>A0A4R6RE10_9HYPH</name>
<protein>
    <submittedName>
        <fullName evidence="2">Uncharacterized protein DUF2628</fullName>
    </submittedName>
</protein>
<feature type="transmembrane region" description="Helical" evidence="1">
    <location>
        <begin position="86"/>
        <end position="110"/>
    </location>
</feature>
<dbReference type="AlphaFoldDB" id="A0A4R6RE10"/>
<feature type="transmembrane region" description="Helical" evidence="1">
    <location>
        <begin position="35"/>
        <end position="53"/>
    </location>
</feature>